<dbReference type="InterPro" id="IPR004119">
    <property type="entry name" value="EcKL"/>
</dbReference>
<dbReference type="InterPro" id="IPR015897">
    <property type="entry name" value="CHK_kinase-like"/>
</dbReference>
<reference evidence="2 3" key="1">
    <citation type="submission" date="2024-08" db="EMBL/GenBank/DDBJ databases">
        <authorList>
            <person name="Will J Nash"/>
            <person name="Angela Man"/>
            <person name="Seanna McTaggart"/>
            <person name="Kendall Baker"/>
            <person name="Tom Barker"/>
            <person name="Leah Catchpole"/>
            <person name="Alex Durrant"/>
            <person name="Karim Gharbi"/>
            <person name="Naomi Irish"/>
            <person name="Gemy Kaithakottil"/>
            <person name="Debby Ku"/>
            <person name="Aaliyah Providence"/>
            <person name="Felix Shaw"/>
            <person name="David Swarbreck"/>
            <person name="Chris Watkins"/>
            <person name="Ann M. McCartney"/>
            <person name="Giulio Formenti"/>
            <person name="Alice Mouton"/>
            <person name="Noel Vella"/>
            <person name="Bjorn M von Reumont"/>
            <person name="Adriana Vella"/>
            <person name="Wilfried Haerty"/>
        </authorList>
    </citation>
    <scope>NUCLEOTIDE SEQUENCE [LARGE SCALE GENOMIC DNA]</scope>
</reference>
<dbReference type="Pfam" id="PF02958">
    <property type="entry name" value="EcKL"/>
    <property type="match status" value="1"/>
</dbReference>
<name>A0ABP1NKV7_XYLVO</name>
<dbReference type="PANTHER" id="PTHR11012">
    <property type="entry name" value="PROTEIN KINASE-LIKE DOMAIN-CONTAINING"/>
    <property type="match status" value="1"/>
</dbReference>
<feature type="domain" description="CHK kinase-like" evidence="1">
    <location>
        <begin position="129"/>
        <end position="326"/>
    </location>
</feature>
<dbReference type="InterPro" id="IPR011009">
    <property type="entry name" value="Kinase-like_dom_sf"/>
</dbReference>
<comment type="caution">
    <text evidence="2">The sequence shown here is derived from an EMBL/GenBank/DDBJ whole genome shotgun (WGS) entry which is preliminary data.</text>
</comment>
<evidence type="ECO:0000259" key="1">
    <source>
        <dbReference type="SMART" id="SM00587"/>
    </source>
</evidence>
<accession>A0ABP1NKV7</accession>
<organism evidence="2 3">
    <name type="scientific">Xylocopa violacea</name>
    <name type="common">Violet carpenter bee</name>
    <name type="synonym">Apis violacea</name>
    <dbReference type="NCBI Taxonomy" id="135666"/>
    <lineage>
        <taxon>Eukaryota</taxon>
        <taxon>Metazoa</taxon>
        <taxon>Ecdysozoa</taxon>
        <taxon>Arthropoda</taxon>
        <taxon>Hexapoda</taxon>
        <taxon>Insecta</taxon>
        <taxon>Pterygota</taxon>
        <taxon>Neoptera</taxon>
        <taxon>Endopterygota</taxon>
        <taxon>Hymenoptera</taxon>
        <taxon>Apocrita</taxon>
        <taxon>Aculeata</taxon>
        <taxon>Apoidea</taxon>
        <taxon>Anthophila</taxon>
        <taxon>Apidae</taxon>
        <taxon>Xylocopa</taxon>
        <taxon>Xylocopa</taxon>
    </lineage>
</organism>
<evidence type="ECO:0000313" key="3">
    <source>
        <dbReference type="Proteomes" id="UP001642520"/>
    </source>
</evidence>
<dbReference type="PANTHER" id="PTHR11012:SF48">
    <property type="entry name" value="CHK KINASE-LIKE DOMAIN-CONTAINING PROTEIN-RELATED"/>
    <property type="match status" value="1"/>
</dbReference>
<keyword evidence="3" id="KW-1185">Reference proteome</keyword>
<dbReference type="SUPFAM" id="SSF56112">
    <property type="entry name" value="Protein kinase-like (PK-like)"/>
    <property type="match status" value="1"/>
</dbReference>
<protein>
    <recommendedName>
        <fullName evidence="1">CHK kinase-like domain-containing protein</fullName>
    </recommendedName>
</protein>
<evidence type="ECO:0000313" key="2">
    <source>
        <dbReference type="EMBL" id="CAL7940201.1"/>
    </source>
</evidence>
<dbReference type="Proteomes" id="UP001642520">
    <property type="component" value="Unassembled WGS sequence"/>
</dbReference>
<dbReference type="Gene3D" id="3.90.1200.10">
    <property type="match status" value="1"/>
</dbReference>
<dbReference type="EMBL" id="CAXAJV020001290">
    <property type="protein sequence ID" value="CAL7940201.1"/>
    <property type="molecule type" value="Genomic_DNA"/>
</dbReference>
<sequence length="449" mass="51947">MRNPSTQQILKDEECFEIVRKKLHKDSMEDFSLITYEVVPIDEVNGYMGQYFTLKATVASPQSPLETKNINFFTKLPPPTTSPQYDFIQQYGSFKKEVALYTTVFPEVLDGLDKRYIPECFLGLEDDVIVLEDMAHSGYEMTDKFKPFDFEHCKVMMKTLARFHAKSLIFEQLYKKSMQDEFSHCMQETLWPLKDGRAKSMFDAAVKGIVSLIDLMPDLKEDEREKFTAKVIDLCVDHATKLLPSMRHKNVLCHGDLWANNILFKYDINEKPVECCLIDFQLARYNPPAHDILCFLQFTTTRQLREEHSEELFKIYHDSMGEALKEAGLDISTVFPWDEFHESIEDLRVMCITHGVLNIPIMLLEPSAASKYFAHEPELLENILYVDRTPLVCEQVKEVPQYRDRMMDALLELYETQNASAPVANLESKRRAQLDVGSEHTEIGKSLVS</sequence>
<proteinExistence type="predicted"/>
<gene>
    <name evidence="2" type="ORF">XYLVIOL_LOCUS4373</name>
</gene>
<dbReference type="SMART" id="SM00587">
    <property type="entry name" value="CHK"/>
    <property type="match status" value="1"/>
</dbReference>